<name>A0A1H8VSM7_9GAMM</name>
<dbReference type="Proteomes" id="UP000199657">
    <property type="component" value="Unassembled WGS sequence"/>
</dbReference>
<dbReference type="STRING" id="406100.SAMN04488052_1156"/>
<organism evidence="2 3">
    <name type="scientific">Aquisalimonas asiatica</name>
    <dbReference type="NCBI Taxonomy" id="406100"/>
    <lineage>
        <taxon>Bacteria</taxon>
        <taxon>Pseudomonadati</taxon>
        <taxon>Pseudomonadota</taxon>
        <taxon>Gammaproteobacteria</taxon>
        <taxon>Chromatiales</taxon>
        <taxon>Ectothiorhodospiraceae</taxon>
        <taxon>Aquisalimonas</taxon>
    </lineage>
</organism>
<feature type="transmembrane region" description="Helical" evidence="1">
    <location>
        <begin position="21"/>
        <end position="39"/>
    </location>
</feature>
<feature type="transmembrane region" description="Helical" evidence="1">
    <location>
        <begin position="121"/>
        <end position="144"/>
    </location>
</feature>
<accession>A0A1H8VSM7</accession>
<reference evidence="2 3" key="1">
    <citation type="submission" date="2016-10" db="EMBL/GenBank/DDBJ databases">
        <authorList>
            <person name="de Groot N.N."/>
        </authorList>
    </citation>
    <scope>NUCLEOTIDE SEQUENCE [LARGE SCALE GENOMIC DNA]</scope>
    <source>
        <strain evidence="2 3">CGMCC 1.6291</strain>
    </source>
</reference>
<dbReference type="EMBL" id="FOEG01000015">
    <property type="protein sequence ID" value="SEP18401.1"/>
    <property type="molecule type" value="Genomic_DNA"/>
</dbReference>
<keyword evidence="1" id="KW-0472">Membrane</keyword>
<proteinExistence type="predicted"/>
<keyword evidence="1" id="KW-0812">Transmembrane</keyword>
<gene>
    <name evidence="2" type="ORF">SAMN04488052_1156</name>
</gene>
<evidence type="ECO:0000313" key="2">
    <source>
        <dbReference type="EMBL" id="SEP18401.1"/>
    </source>
</evidence>
<feature type="transmembrane region" description="Helical" evidence="1">
    <location>
        <begin position="95"/>
        <end position="115"/>
    </location>
</feature>
<evidence type="ECO:0000256" key="1">
    <source>
        <dbReference type="SAM" id="Phobius"/>
    </source>
</evidence>
<sequence>MGWSILKLLGVVSVPKFIWRFVGLAVLVASIVVVYFGILSGYGFVKEITGSSREGVENLAIFFGFLTGFGVVMFFSGISLVLIDRAVTHVILVPWYALMIAGFLVSASMAVFAFYSRYTEYASIGIESKGLGMIFALGLAFMASGWRQKKAQDRSTL</sequence>
<protein>
    <submittedName>
        <fullName evidence="2">Uncharacterized protein</fullName>
    </submittedName>
</protein>
<keyword evidence="1" id="KW-1133">Transmembrane helix</keyword>
<dbReference type="AlphaFoldDB" id="A0A1H8VSM7"/>
<feature type="transmembrane region" description="Helical" evidence="1">
    <location>
        <begin position="59"/>
        <end position="83"/>
    </location>
</feature>
<keyword evidence="3" id="KW-1185">Reference proteome</keyword>
<evidence type="ECO:0000313" key="3">
    <source>
        <dbReference type="Proteomes" id="UP000199657"/>
    </source>
</evidence>